<proteinExistence type="predicted"/>
<comment type="caution">
    <text evidence="2">The sequence shown here is derived from an EMBL/GenBank/DDBJ whole genome shotgun (WGS) entry which is preliminary data.</text>
</comment>
<protein>
    <submittedName>
        <fullName evidence="2">Uncharacterized protein</fullName>
    </submittedName>
</protein>
<reference evidence="2 3" key="1">
    <citation type="submission" date="2023-11" db="EMBL/GenBank/DDBJ databases">
        <title>Draft genome sequence and annotation of the polyextremotolerant black yeast-like fungus Aureobasidium pullulans NRRL 62042.</title>
        <authorList>
            <person name="Dielentheis-Frenken M.R.E."/>
            <person name="Wibberg D."/>
            <person name="Blank L.M."/>
            <person name="Tiso T."/>
        </authorList>
    </citation>
    <scope>NUCLEOTIDE SEQUENCE [LARGE SCALE GENOMIC DNA]</scope>
    <source>
        <strain evidence="2 3">NRRL 62042</strain>
    </source>
</reference>
<feature type="compositionally biased region" description="Polar residues" evidence="1">
    <location>
        <begin position="213"/>
        <end position="224"/>
    </location>
</feature>
<evidence type="ECO:0000313" key="2">
    <source>
        <dbReference type="EMBL" id="KAK6003920.1"/>
    </source>
</evidence>
<accession>A0ABR0TJ40</accession>
<name>A0ABR0TJ40_AURPU</name>
<gene>
    <name evidence="2" type="ORF">QM012_008770</name>
</gene>
<dbReference type="EMBL" id="JASGXD010000008">
    <property type="protein sequence ID" value="KAK6003920.1"/>
    <property type="molecule type" value="Genomic_DNA"/>
</dbReference>
<sequence>MPPANPSGFFHLEERLDVGAIADIQQIRTGTADIVFDEEHEYQGILLVSVAVKRKGANASKRQRLEFRAVVLGQSQSEPGKVALYTRPNKVFQTVIGTEMKQSGGVGIGSIHWCSGLQLKWVPHVTATTRVQTGLFQEKAVHDARVKLAKDLFEMLDEEQEWSDIDWDEIETMINGIQCQLDVTNSPKRRQQKRGGAGGTSKKNKEPPAKESTPISQEEPSSVNLDDEAKIRVKTLMTEYMTKEPSEFRKHDRELTMLLNKAFVTHFDISILKNFAKAREVNLDLFSLHTFASFAAWWKQNEAGSHSCSCACPHGHSTGPPASAGIVSDTRVPAGESFLERCKNMFAYVFRGT</sequence>
<evidence type="ECO:0000256" key="1">
    <source>
        <dbReference type="SAM" id="MobiDB-lite"/>
    </source>
</evidence>
<keyword evidence="3" id="KW-1185">Reference proteome</keyword>
<organism evidence="2 3">
    <name type="scientific">Aureobasidium pullulans</name>
    <name type="common">Black yeast</name>
    <name type="synonym">Pullularia pullulans</name>
    <dbReference type="NCBI Taxonomy" id="5580"/>
    <lineage>
        <taxon>Eukaryota</taxon>
        <taxon>Fungi</taxon>
        <taxon>Dikarya</taxon>
        <taxon>Ascomycota</taxon>
        <taxon>Pezizomycotina</taxon>
        <taxon>Dothideomycetes</taxon>
        <taxon>Dothideomycetidae</taxon>
        <taxon>Dothideales</taxon>
        <taxon>Saccotheciaceae</taxon>
        <taxon>Aureobasidium</taxon>
    </lineage>
</organism>
<feature type="region of interest" description="Disordered" evidence="1">
    <location>
        <begin position="181"/>
        <end position="227"/>
    </location>
</feature>
<evidence type="ECO:0000313" key="3">
    <source>
        <dbReference type="Proteomes" id="UP001341245"/>
    </source>
</evidence>
<dbReference type="Proteomes" id="UP001341245">
    <property type="component" value="Unassembled WGS sequence"/>
</dbReference>